<comment type="caution">
    <text evidence="1">The sequence shown here is derived from an EMBL/GenBank/DDBJ whole genome shotgun (WGS) entry which is preliminary data.</text>
</comment>
<evidence type="ECO:0000313" key="2">
    <source>
        <dbReference type="Proteomes" id="UP001431131"/>
    </source>
</evidence>
<dbReference type="EMBL" id="JAKTTI010000002">
    <property type="protein sequence ID" value="MCH1624184.1"/>
    <property type="molecule type" value="Genomic_DNA"/>
</dbReference>
<proteinExistence type="predicted"/>
<accession>A0AAW5E0I0</accession>
<dbReference type="AlphaFoldDB" id="A0AAW5E0I0"/>
<evidence type="ECO:0000313" key="1">
    <source>
        <dbReference type="EMBL" id="MCH1624184.1"/>
    </source>
</evidence>
<dbReference type="Pfam" id="PF24741">
    <property type="entry name" value="AlkZ-rel"/>
    <property type="match status" value="1"/>
</dbReference>
<gene>
    <name evidence="1" type="ORF">MJG50_02495</name>
</gene>
<name>A0AAW5E0I0_9BACI</name>
<keyword evidence="2" id="KW-1185">Reference proteome</keyword>
<sequence length="223" mass="25647">MDYKVKTYEEAVKVIEEIGLLPLAPLIPAFPSLNSITEQKNWHSDTEFDPWIWRTKFSADGIAGYGKFMKKKSVLVSHQLLPYVKKVLGHNGTVEERYFNGNVSREAYHIYKLISQDEGIDTRALRVKAGLKEKENKKIFENALLELQGSMDIVISGIQEKRNSDGEKNGWSSTAFETYDSWTSRYHIETISLDKKEAKEFLLDHFSKISSNESVKKFEKIFA</sequence>
<dbReference type="InterPro" id="IPR056298">
    <property type="entry name" value="AlkZ-rel"/>
</dbReference>
<dbReference type="RefSeq" id="WP_240252434.1">
    <property type="nucleotide sequence ID" value="NZ_JAKTTI010000002.1"/>
</dbReference>
<dbReference type="Proteomes" id="UP001431131">
    <property type="component" value="Unassembled WGS sequence"/>
</dbReference>
<organism evidence="1 2">
    <name type="scientific">Fredinandcohnia quinoae</name>
    <dbReference type="NCBI Taxonomy" id="2918902"/>
    <lineage>
        <taxon>Bacteria</taxon>
        <taxon>Bacillati</taxon>
        <taxon>Bacillota</taxon>
        <taxon>Bacilli</taxon>
        <taxon>Bacillales</taxon>
        <taxon>Bacillaceae</taxon>
        <taxon>Fredinandcohnia</taxon>
    </lineage>
</organism>
<reference evidence="1" key="1">
    <citation type="submission" date="2022-02" db="EMBL/GenBank/DDBJ databases">
        <title>Fredinandcohnia quinoae sp. nov. isolated from Chenopodium quinoa seeds.</title>
        <authorList>
            <person name="Saati-Santamaria Z."/>
            <person name="Flores-Felix J.D."/>
            <person name="Igual J.M."/>
            <person name="Velazquez E."/>
            <person name="Garcia-Fraile P."/>
            <person name="Martinez-Molina E."/>
        </authorList>
    </citation>
    <scope>NUCLEOTIDE SEQUENCE</scope>
    <source>
        <strain evidence="1">SECRCQ15</strain>
    </source>
</reference>
<protein>
    <submittedName>
        <fullName evidence="1">Uncharacterized protein</fullName>
    </submittedName>
</protein>